<dbReference type="OrthoDB" id="6593077at2759"/>
<dbReference type="Pfam" id="PF12796">
    <property type="entry name" value="Ank_2"/>
    <property type="match status" value="4"/>
</dbReference>
<feature type="repeat" description="ANK" evidence="3">
    <location>
        <begin position="127"/>
        <end position="159"/>
    </location>
</feature>
<feature type="repeat" description="ANK" evidence="3">
    <location>
        <begin position="319"/>
        <end position="346"/>
    </location>
</feature>
<dbReference type="Gene3D" id="1.25.40.20">
    <property type="entry name" value="Ankyrin repeat-containing domain"/>
    <property type="match status" value="5"/>
</dbReference>
<dbReference type="PRINTS" id="PR01415">
    <property type="entry name" value="ANKYRIN"/>
</dbReference>
<feature type="repeat" description="ANK" evidence="3">
    <location>
        <begin position="734"/>
        <end position="766"/>
    </location>
</feature>
<evidence type="ECO:0000256" key="1">
    <source>
        <dbReference type="ARBA" id="ARBA00022737"/>
    </source>
</evidence>
<dbReference type="Pfam" id="PF13857">
    <property type="entry name" value="Ank_5"/>
    <property type="match status" value="1"/>
</dbReference>
<evidence type="ECO:0000256" key="3">
    <source>
        <dbReference type="PROSITE-ProRule" id="PRU00023"/>
    </source>
</evidence>
<reference evidence="4 5" key="1">
    <citation type="submission" date="2020-02" db="EMBL/GenBank/DDBJ databases">
        <authorList>
            <person name="Ferguson B K."/>
        </authorList>
    </citation>
    <scope>NUCLEOTIDE SEQUENCE [LARGE SCALE GENOMIC DNA]</scope>
</reference>
<feature type="repeat" description="ANK" evidence="3">
    <location>
        <begin position="661"/>
        <end position="693"/>
    </location>
</feature>
<protein>
    <submittedName>
        <fullName evidence="4">Uncharacterized protein</fullName>
    </submittedName>
</protein>
<dbReference type="SMART" id="SM00248">
    <property type="entry name" value="ANK"/>
    <property type="match status" value="16"/>
</dbReference>
<evidence type="ECO:0000313" key="4">
    <source>
        <dbReference type="EMBL" id="CAB0043661.1"/>
    </source>
</evidence>
<feature type="repeat" description="ANK" evidence="3">
    <location>
        <begin position="550"/>
        <end position="578"/>
    </location>
</feature>
<name>A0A6H5J822_9HYME</name>
<dbReference type="PROSITE" id="PS50297">
    <property type="entry name" value="ANK_REP_REGION"/>
    <property type="match status" value="10"/>
</dbReference>
<dbReference type="PANTHER" id="PTHR24123">
    <property type="entry name" value="ANKYRIN REPEAT-CONTAINING"/>
    <property type="match status" value="1"/>
</dbReference>
<keyword evidence="5" id="KW-1185">Reference proteome</keyword>
<feature type="repeat" description="ANK" evidence="3">
    <location>
        <begin position="476"/>
        <end position="508"/>
    </location>
</feature>
<proteinExistence type="predicted"/>
<dbReference type="InterPro" id="IPR002110">
    <property type="entry name" value="Ankyrin_rpt"/>
</dbReference>
<evidence type="ECO:0000256" key="2">
    <source>
        <dbReference type="ARBA" id="ARBA00023043"/>
    </source>
</evidence>
<dbReference type="InterPro" id="IPR036770">
    <property type="entry name" value="Ankyrin_rpt-contain_sf"/>
</dbReference>
<feature type="repeat" description="ANK" evidence="3">
    <location>
        <begin position="584"/>
        <end position="619"/>
    </location>
</feature>
<keyword evidence="2 3" id="KW-0040">ANK repeat</keyword>
<evidence type="ECO:0000313" key="5">
    <source>
        <dbReference type="Proteomes" id="UP000479190"/>
    </source>
</evidence>
<dbReference type="AlphaFoldDB" id="A0A6H5J822"/>
<feature type="repeat" description="ANK" evidence="3">
    <location>
        <begin position="169"/>
        <end position="201"/>
    </location>
</feature>
<gene>
    <name evidence="4" type="ORF">TBRA_LOCUS15249</name>
</gene>
<dbReference type="SUPFAM" id="SSF48403">
    <property type="entry name" value="Ankyrin repeat"/>
    <property type="match status" value="2"/>
</dbReference>
<dbReference type="Pfam" id="PF00023">
    <property type="entry name" value="Ank"/>
    <property type="match status" value="1"/>
</dbReference>
<keyword evidence="1" id="KW-0677">Repeat</keyword>
<dbReference type="PANTHER" id="PTHR24123:SF33">
    <property type="entry name" value="PROTEIN HOS4"/>
    <property type="match status" value="1"/>
</dbReference>
<feature type="repeat" description="ANK" evidence="3">
    <location>
        <begin position="244"/>
        <end position="276"/>
    </location>
</feature>
<feature type="repeat" description="ANK" evidence="3">
    <location>
        <begin position="401"/>
        <end position="433"/>
    </location>
</feature>
<dbReference type="Proteomes" id="UP000479190">
    <property type="component" value="Unassembled WGS sequence"/>
</dbReference>
<dbReference type="InterPro" id="IPR051165">
    <property type="entry name" value="Multifunctional_ANK_Repeat"/>
</dbReference>
<dbReference type="EMBL" id="CADCXV010001338">
    <property type="protein sequence ID" value="CAB0043661.1"/>
    <property type="molecule type" value="Genomic_DNA"/>
</dbReference>
<organism evidence="4 5">
    <name type="scientific">Trichogramma brassicae</name>
    <dbReference type="NCBI Taxonomy" id="86971"/>
    <lineage>
        <taxon>Eukaryota</taxon>
        <taxon>Metazoa</taxon>
        <taxon>Ecdysozoa</taxon>
        <taxon>Arthropoda</taxon>
        <taxon>Hexapoda</taxon>
        <taxon>Insecta</taxon>
        <taxon>Pterygota</taxon>
        <taxon>Neoptera</taxon>
        <taxon>Endopterygota</taxon>
        <taxon>Hymenoptera</taxon>
        <taxon>Apocrita</taxon>
        <taxon>Proctotrupomorpha</taxon>
        <taxon>Chalcidoidea</taxon>
        <taxon>Trichogrammatidae</taxon>
        <taxon>Trichogramma</taxon>
    </lineage>
</organism>
<sequence length="943" mass="104549">MALVGKHEAGQVGATIQQNVDFIRIGCRHGQLQRYPALLVTGVDLHLPINSRPLHYALSSGNGHLFELLLRGFASIDPNLADDEGATPLHLICSRPVDDYDDGTAESFFEICDATRRKVDVDARDSEGNSPLLLALRRNRRKLAELLLSRAADPTLANDEGTKPLDLVTKGTPLYLALENDCPTMAELLLRHGADPNLANDDGDAPLHLMCKHKDRIEDEFVRLFFWINELNTRTLAVDARNRWSRTPLHLALANEHRTMAELLIRHGADPNLADGRDGLAPLHLMCCEHEYEADFIQLFFDICEARGHAVLIDAEDKLGRTALQLALENVKPNMVDVLVNRGADLAGFALVDPNWVNGEGATPLHLICSRPKDDGTADTFFEILDELNRSVEIDARDNEGGNTPLHLAARNGHAQLVELLLRRGADPNLANDFGSTPLHFICSRAKNDELVDTLFGKLDELLTTKFLEVDAQDASGNSPLHLALKRGNEHLMELLLEHGADANLSNLNGTTPLHVIAKRGHDADKLAASFVASCDEAEEPVLVDTRDKRGRTALHLALERGHAGMARLLLENGAEANEPWPADGWRPLHVVARSRHYNADALLELLLENGADPNAATPKEGWTPLHIMTQRADDGFMLKRFFLINHALEQLVLVDAWDNEGNAPLHLALKQRRKTVAEWLLRFSTDPNLEDRDGLAPLHLMCKYGYEAKFVRLFFEICKDSDRYVLIDAKDKLGRTPLQWAVASLSLISLEILVDNGADISDNGGGAFPAKAQFDECSAIFLEQRQPPSSSSSSKTIGKELRSRVRSSALDLVQCIEQRVTASDLDGATDVVELLADLGLYEENPAEDWDFESDAEPLACRFLETYFATTADYGGGLMRLRKECSDAIVARIGAILLERFHNPFLSVVPRRDLERLPREWLAVTYGEHVLRLVKSDDDSNVD</sequence>
<dbReference type="PROSITE" id="PS50088">
    <property type="entry name" value="ANK_REPEAT"/>
    <property type="match status" value="10"/>
</dbReference>
<accession>A0A6H5J822</accession>